<accession>A0A9D4XB04</accession>
<protein>
    <recommendedName>
        <fullName evidence="3">DUF223 domain-containing protein</fullName>
    </recommendedName>
</protein>
<evidence type="ECO:0000313" key="1">
    <source>
        <dbReference type="EMBL" id="KAI5417853.1"/>
    </source>
</evidence>
<sequence>MQESMSLKFDNVVDINDSKETWHLVVRILDLWSIVNSKCIEHLEMVVMDAKDNDCANIIGKITNDMHKSMLEDGEHGPMVYPDELDSLLNKTVAFRVKVQPNFSQASVHKPDTDESFYTQIVNDYINCESKMHNAKVVSSEENVDLSVHSMSSCGENELDFTSDVTPIKANS</sequence>
<evidence type="ECO:0008006" key="3">
    <source>
        <dbReference type="Google" id="ProtNLM"/>
    </source>
</evidence>
<dbReference type="Proteomes" id="UP001058974">
    <property type="component" value="Chromosome 4"/>
</dbReference>
<gene>
    <name evidence="1" type="ORF">KIW84_042466</name>
</gene>
<evidence type="ECO:0000313" key="2">
    <source>
        <dbReference type="Proteomes" id="UP001058974"/>
    </source>
</evidence>
<dbReference type="AlphaFoldDB" id="A0A9D4XB04"/>
<proteinExistence type="predicted"/>
<dbReference type="Gramene" id="Psat04G0246600-T1">
    <property type="protein sequence ID" value="KAI5417853.1"/>
    <property type="gene ID" value="KIW84_042466"/>
</dbReference>
<dbReference type="EMBL" id="JAMSHJ010000004">
    <property type="protein sequence ID" value="KAI5417853.1"/>
    <property type="molecule type" value="Genomic_DNA"/>
</dbReference>
<keyword evidence="2" id="KW-1185">Reference proteome</keyword>
<name>A0A9D4XB04_PEA</name>
<organism evidence="1 2">
    <name type="scientific">Pisum sativum</name>
    <name type="common">Garden pea</name>
    <name type="synonym">Lathyrus oleraceus</name>
    <dbReference type="NCBI Taxonomy" id="3888"/>
    <lineage>
        <taxon>Eukaryota</taxon>
        <taxon>Viridiplantae</taxon>
        <taxon>Streptophyta</taxon>
        <taxon>Embryophyta</taxon>
        <taxon>Tracheophyta</taxon>
        <taxon>Spermatophyta</taxon>
        <taxon>Magnoliopsida</taxon>
        <taxon>eudicotyledons</taxon>
        <taxon>Gunneridae</taxon>
        <taxon>Pentapetalae</taxon>
        <taxon>rosids</taxon>
        <taxon>fabids</taxon>
        <taxon>Fabales</taxon>
        <taxon>Fabaceae</taxon>
        <taxon>Papilionoideae</taxon>
        <taxon>50 kb inversion clade</taxon>
        <taxon>NPAAA clade</taxon>
        <taxon>Hologalegina</taxon>
        <taxon>IRL clade</taxon>
        <taxon>Fabeae</taxon>
        <taxon>Lathyrus</taxon>
    </lineage>
</organism>
<comment type="caution">
    <text evidence="1">The sequence shown here is derived from an EMBL/GenBank/DDBJ whole genome shotgun (WGS) entry which is preliminary data.</text>
</comment>
<reference evidence="1 2" key="1">
    <citation type="journal article" date="2022" name="Nat. Genet.">
        <title>Improved pea reference genome and pan-genome highlight genomic features and evolutionary characteristics.</title>
        <authorList>
            <person name="Yang T."/>
            <person name="Liu R."/>
            <person name="Luo Y."/>
            <person name="Hu S."/>
            <person name="Wang D."/>
            <person name="Wang C."/>
            <person name="Pandey M.K."/>
            <person name="Ge S."/>
            <person name="Xu Q."/>
            <person name="Li N."/>
            <person name="Li G."/>
            <person name="Huang Y."/>
            <person name="Saxena R.K."/>
            <person name="Ji Y."/>
            <person name="Li M."/>
            <person name="Yan X."/>
            <person name="He Y."/>
            <person name="Liu Y."/>
            <person name="Wang X."/>
            <person name="Xiang C."/>
            <person name="Varshney R.K."/>
            <person name="Ding H."/>
            <person name="Gao S."/>
            <person name="Zong X."/>
        </authorList>
    </citation>
    <scope>NUCLEOTIDE SEQUENCE [LARGE SCALE GENOMIC DNA]</scope>
    <source>
        <strain evidence="1 2">cv. Zhongwan 6</strain>
    </source>
</reference>